<dbReference type="AlphaFoldDB" id="D4ANF1"/>
<dbReference type="HOGENOM" id="CLU_2793494_0_0_1"/>
<comment type="caution">
    <text evidence="1">The sequence shown here is derived from an EMBL/GenBank/DDBJ whole genome shotgun (WGS) entry which is preliminary data.</text>
</comment>
<proteinExistence type="predicted"/>
<sequence>MALAWRKCHHGTNVIQSLISGKWMVVKKYESIYIISDMTQASSPLENTRALQRNFSFAAEKQKTPSSG</sequence>
<name>D4ANF1_ARTBC</name>
<protein>
    <submittedName>
        <fullName evidence="1">Uncharacterized protein</fullName>
    </submittedName>
</protein>
<dbReference type="GeneID" id="9521840"/>
<dbReference type="RefSeq" id="XP_003016357.1">
    <property type="nucleotide sequence ID" value="XM_003016311.1"/>
</dbReference>
<gene>
    <name evidence="1" type="ORF">ARB_05756</name>
</gene>
<dbReference type="Proteomes" id="UP000008866">
    <property type="component" value="Unassembled WGS sequence"/>
</dbReference>
<dbReference type="EMBL" id="ABSU01000003">
    <property type="protein sequence ID" value="EFE35712.1"/>
    <property type="molecule type" value="Genomic_DNA"/>
</dbReference>
<reference evidence="2" key="1">
    <citation type="journal article" date="2011" name="Genome Biol.">
        <title>Comparative and functional genomics provide insights into the pathogenicity of dermatophytic fungi.</title>
        <authorList>
            <person name="Burmester A."/>
            <person name="Shelest E."/>
            <person name="Gloeckner G."/>
            <person name="Heddergott C."/>
            <person name="Schindler S."/>
            <person name="Staib P."/>
            <person name="Heidel A."/>
            <person name="Felder M."/>
            <person name="Petzold A."/>
            <person name="Szafranski K."/>
            <person name="Feuermann M."/>
            <person name="Pedruzzi I."/>
            <person name="Priebe S."/>
            <person name="Groth M."/>
            <person name="Winkler R."/>
            <person name="Li W."/>
            <person name="Kniemeyer O."/>
            <person name="Schroeckh V."/>
            <person name="Hertweck C."/>
            <person name="Hube B."/>
            <person name="White T.C."/>
            <person name="Platzer M."/>
            <person name="Guthke R."/>
            <person name="Heitman J."/>
            <person name="Woestemeyer J."/>
            <person name="Zipfel P.F."/>
            <person name="Monod M."/>
            <person name="Brakhage A.A."/>
        </authorList>
    </citation>
    <scope>NUCLEOTIDE SEQUENCE [LARGE SCALE GENOMIC DNA]</scope>
    <source>
        <strain evidence="2">ATCC MYA-4681 / CBS 112371</strain>
    </source>
</reference>
<evidence type="ECO:0000313" key="1">
    <source>
        <dbReference type="EMBL" id="EFE35712.1"/>
    </source>
</evidence>
<organism evidence="1 2">
    <name type="scientific">Arthroderma benhamiae (strain ATCC MYA-4681 / CBS 112371)</name>
    <name type="common">Trichophyton mentagrophytes</name>
    <dbReference type="NCBI Taxonomy" id="663331"/>
    <lineage>
        <taxon>Eukaryota</taxon>
        <taxon>Fungi</taxon>
        <taxon>Dikarya</taxon>
        <taxon>Ascomycota</taxon>
        <taxon>Pezizomycotina</taxon>
        <taxon>Eurotiomycetes</taxon>
        <taxon>Eurotiomycetidae</taxon>
        <taxon>Onygenales</taxon>
        <taxon>Arthrodermataceae</taxon>
        <taxon>Trichophyton</taxon>
    </lineage>
</organism>
<dbReference type="KEGG" id="abe:ARB_05756"/>
<keyword evidence="2" id="KW-1185">Reference proteome</keyword>
<accession>D4ANF1</accession>
<evidence type="ECO:0000313" key="2">
    <source>
        <dbReference type="Proteomes" id="UP000008866"/>
    </source>
</evidence>